<evidence type="ECO:0000313" key="1">
    <source>
        <dbReference type="EMBL" id="MBB4910555.1"/>
    </source>
</evidence>
<dbReference type="Proteomes" id="UP000520767">
    <property type="component" value="Unassembled WGS sequence"/>
</dbReference>
<protein>
    <submittedName>
        <fullName evidence="1">Uncharacterized protein</fullName>
    </submittedName>
</protein>
<name>A0A7W7QBK5_9PSEU</name>
<organism evidence="1 2">
    <name type="scientific">Actinophytocola algeriensis</name>
    <dbReference type="NCBI Taxonomy" id="1768010"/>
    <lineage>
        <taxon>Bacteria</taxon>
        <taxon>Bacillati</taxon>
        <taxon>Actinomycetota</taxon>
        <taxon>Actinomycetes</taxon>
        <taxon>Pseudonocardiales</taxon>
        <taxon>Pseudonocardiaceae</taxon>
    </lineage>
</organism>
<dbReference type="RefSeq" id="WP_184814586.1">
    <property type="nucleotide sequence ID" value="NZ_JACHJQ010000007.1"/>
</dbReference>
<sequence length="343" mass="39898">MGEKVIRQADDAVQTHWRQIIDYAKRNQLIPYGKRIEKTRNGWGELRIRLLSGRHPNSRHDAAEARVPMPTELRDLHPVVKAIQHDSGRLRMGGSLRQRSLLYLHGLTQEAVRRGYAVQEQPIADQHRGRITTYGRPGAKDYSRREGELNIVVDGFSYRITIDQQHPEADDDDRYGRLYVWARGPGHPYYGCRIHWRDGKRASIDDSIGSVLQEIEMWAAAARREKADQQARWQAAMDEAERLATHDRLVAELEQQVKNWRLIQDLRQYCDALEARIEDADDEEPVDEARGWLAWAREHAEIMDPLFQLPVTPTPKLRPEELEPYLDGWSPRGPEVFVPRWRS</sequence>
<dbReference type="EMBL" id="JACHJQ010000007">
    <property type="protein sequence ID" value="MBB4910555.1"/>
    <property type="molecule type" value="Genomic_DNA"/>
</dbReference>
<reference evidence="1 2" key="1">
    <citation type="submission" date="2020-08" db="EMBL/GenBank/DDBJ databases">
        <title>Genomic Encyclopedia of Type Strains, Phase III (KMG-III): the genomes of soil and plant-associated and newly described type strains.</title>
        <authorList>
            <person name="Whitman W."/>
        </authorList>
    </citation>
    <scope>NUCLEOTIDE SEQUENCE [LARGE SCALE GENOMIC DNA]</scope>
    <source>
        <strain evidence="1 2">CECT 8960</strain>
    </source>
</reference>
<keyword evidence="2" id="KW-1185">Reference proteome</keyword>
<comment type="caution">
    <text evidence="1">The sequence shown here is derived from an EMBL/GenBank/DDBJ whole genome shotgun (WGS) entry which is preliminary data.</text>
</comment>
<gene>
    <name evidence="1" type="ORF">FHR82_006813</name>
</gene>
<evidence type="ECO:0000313" key="2">
    <source>
        <dbReference type="Proteomes" id="UP000520767"/>
    </source>
</evidence>
<accession>A0A7W7QBK5</accession>
<proteinExistence type="predicted"/>
<dbReference type="AlphaFoldDB" id="A0A7W7QBK5"/>